<dbReference type="GO" id="GO:0008691">
    <property type="term" value="F:3-hydroxybutyryl-CoA dehydrogenase activity"/>
    <property type="evidence" value="ECO:0007669"/>
    <property type="project" value="TreeGrafter"/>
</dbReference>
<evidence type="ECO:0000259" key="2">
    <source>
        <dbReference type="Pfam" id="PF00725"/>
    </source>
</evidence>
<feature type="domain" description="3-hydroxyacyl-CoA dehydrogenase C-terminal" evidence="2">
    <location>
        <begin position="175"/>
        <end position="264"/>
    </location>
</feature>
<sequence length="264" mass="27109">MPEQIAVIGSGAIACGLAAVATKTGDVTLLARSEESAERARASIEKQVGRMGDEAGPGTVTVTTDVADTASATVFVEAVAEDAAIKGEVFAAIASVSSDDALWATTTSSLSVGELARASGSPERFVGLHVFNPVPRMALIELAFPDEATEATRERAAALCEALGKTAVPVPDLPGFVVNRLLFPYLFSAVDFLDQTGMDPADVDEAMKLGAGHPMGPLALLDFVGLDVSAAIGDEIGSPAPARVQALIAEGALGRKSGRGFYDY</sequence>
<evidence type="ECO:0000256" key="1">
    <source>
        <dbReference type="ARBA" id="ARBA00023002"/>
    </source>
</evidence>
<reference evidence="4" key="1">
    <citation type="submission" date="2020-05" db="EMBL/GenBank/DDBJ databases">
        <authorList>
            <person name="Chiriac C."/>
            <person name="Salcher M."/>
            <person name="Ghai R."/>
            <person name="Kavagutti S V."/>
        </authorList>
    </citation>
    <scope>NUCLEOTIDE SEQUENCE</scope>
</reference>
<gene>
    <name evidence="4" type="ORF">UFOPK3522_01166</name>
</gene>
<dbReference type="InterPro" id="IPR008927">
    <property type="entry name" value="6-PGluconate_DH-like_C_sf"/>
</dbReference>
<dbReference type="InterPro" id="IPR006176">
    <property type="entry name" value="3-OHacyl-CoA_DH_NAD-bd"/>
</dbReference>
<dbReference type="InterPro" id="IPR022694">
    <property type="entry name" value="3-OHacyl-CoA_DH"/>
</dbReference>
<dbReference type="InterPro" id="IPR036291">
    <property type="entry name" value="NAD(P)-bd_dom_sf"/>
</dbReference>
<dbReference type="PIRSF" id="PIRSF000105">
    <property type="entry name" value="HCDH"/>
    <property type="match status" value="1"/>
</dbReference>
<dbReference type="InterPro" id="IPR013328">
    <property type="entry name" value="6PGD_dom2"/>
</dbReference>
<name>A0A6J5ZUS1_9ZZZZ</name>
<dbReference type="SUPFAM" id="SSF51735">
    <property type="entry name" value="NAD(P)-binding Rossmann-fold domains"/>
    <property type="match status" value="1"/>
</dbReference>
<dbReference type="PANTHER" id="PTHR48075:SF5">
    <property type="entry name" value="3-HYDROXYBUTYRYL-COA DEHYDROGENASE"/>
    <property type="match status" value="1"/>
</dbReference>
<dbReference type="EMBL" id="CAESAO010000110">
    <property type="protein sequence ID" value="CAB4345775.1"/>
    <property type="molecule type" value="Genomic_DNA"/>
</dbReference>
<dbReference type="InterPro" id="IPR006108">
    <property type="entry name" value="3HC_DH_C"/>
</dbReference>
<proteinExistence type="predicted"/>
<evidence type="ECO:0000313" key="4">
    <source>
        <dbReference type="EMBL" id="CAB4345775.1"/>
    </source>
</evidence>
<dbReference type="Pfam" id="PF02737">
    <property type="entry name" value="3HCDH_N"/>
    <property type="match status" value="1"/>
</dbReference>
<dbReference type="GO" id="GO:0070403">
    <property type="term" value="F:NAD+ binding"/>
    <property type="evidence" value="ECO:0007669"/>
    <property type="project" value="InterPro"/>
</dbReference>
<evidence type="ECO:0000259" key="3">
    <source>
        <dbReference type="Pfam" id="PF02737"/>
    </source>
</evidence>
<dbReference type="PANTHER" id="PTHR48075">
    <property type="entry name" value="3-HYDROXYACYL-COA DEHYDROGENASE FAMILY PROTEIN"/>
    <property type="match status" value="1"/>
</dbReference>
<dbReference type="Gene3D" id="1.10.1040.10">
    <property type="entry name" value="N-(1-d-carboxylethyl)-l-norvaline Dehydrogenase, domain 2"/>
    <property type="match status" value="1"/>
</dbReference>
<accession>A0A6J5ZUS1</accession>
<organism evidence="4">
    <name type="scientific">freshwater metagenome</name>
    <dbReference type="NCBI Taxonomy" id="449393"/>
    <lineage>
        <taxon>unclassified sequences</taxon>
        <taxon>metagenomes</taxon>
        <taxon>ecological metagenomes</taxon>
    </lineage>
</organism>
<dbReference type="GO" id="GO:0006635">
    <property type="term" value="P:fatty acid beta-oxidation"/>
    <property type="evidence" value="ECO:0007669"/>
    <property type="project" value="TreeGrafter"/>
</dbReference>
<dbReference type="SUPFAM" id="SSF48179">
    <property type="entry name" value="6-phosphogluconate dehydrogenase C-terminal domain-like"/>
    <property type="match status" value="1"/>
</dbReference>
<dbReference type="Pfam" id="PF00725">
    <property type="entry name" value="3HCDH"/>
    <property type="match status" value="1"/>
</dbReference>
<dbReference type="AlphaFoldDB" id="A0A6J5ZUS1"/>
<dbReference type="Gene3D" id="3.40.50.720">
    <property type="entry name" value="NAD(P)-binding Rossmann-like Domain"/>
    <property type="match status" value="1"/>
</dbReference>
<protein>
    <submittedName>
        <fullName evidence="4">Unannotated protein</fullName>
    </submittedName>
</protein>
<feature type="domain" description="3-hydroxyacyl-CoA dehydrogenase NAD binding" evidence="3">
    <location>
        <begin position="4"/>
        <end position="172"/>
    </location>
</feature>
<keyword evidence="1" id="KW-0560">Oxidoreductase</keyword>